<accession>A0A062UWD4</accession>
<dbReference type="EMBL" id="JMIY01000005">
    <property type="protein sequence ID" value="KCZ71321.1"/>
    <property type="molecule type" value="Genomic_DNA"/>
</dbReference>
<proteinExistence type="predicted"/>
<name>A0A062UWD4_9EURY</name>
<reference evidence="1 2" key="1">
    <citation type="journal article" date="2013" name="Nature">
        <title>Anaerobic oxidation of methane coupled to nitrate reduction in a novel archaeal lineage.</title>
        <authorList>
            <person name="Haroon M.F."/>
            <person name="Hu S."/>
            <person name="Shi Y."/>
            <person name="Imelfort M."/>
            <person name="Keller J."/>
            <person name="Hugenholtz P."/>
            <person name="Yuan Z."/>
            <person name="Tyson G.W."/>
        </authorList>
    </citation>
    <scope>NUCLEOTIDE SEQUENCE [LARGE SCALE GENOMIC DNA]</scope>
    <source>
        <strain evidence="1 2">ANME-2d</strain>
    </source>
</reference>
<gene>
    <name evidence="1" type="ORF">ANME2D_02048</name>
</gene>
<protein>
    <submittedName>
        <fullName evidence="1">Uncharacterized protein</fullName>
    </submittedName>
</protein>
<dbReference type="AlphaFoldDB" id="A0A062UWD4"/>
<dbReference type="Gene3D" id="3.40.91.30">
    <property type="match status" value="1"/>
</dbReference>
<evidence type="ECO:0000313" key="1">
    <source>
        <dbReference type="EMBL" id="KCZ71321.1"/>
    </source>
</evidence>
<comment type="caution">
    <text evidence="1">The sequence shown here is derived from an EMBL/GenBank/DDBJ whole genome shotgun (WGS) entry which is preliminary data.</text>
</comment>
<dbReference type="Proteomes" id="UP000027153">
    <property type="component" value="Unassembled WGS sequence"/>
</dbReference>
<keyword evidence="2" id="KW-1185">Reference proteome</keyword>
<sequence length="190" mass="22640">MSNLRKEFWFLSTLSLEGLLTKCENCGNWKEDDKPLCYDCWLKSKNIKKGIKTALTKDKPQIKYTYQNFREKHKEGLKVRTKHGLLVRSRIERTIAEFLTDNGIIVQYEPTLILDGQKLHPDFYIQAIGIYLEHWGSDEPDYIQNRRKKEDIYKKHNIKYISTEESDVDNIYDKLKIELSKYGINKTEWK</sequence>
<evidence type="ECO:0000313" key="2">
    <source>
        <dbReference type="Proteomes" id="UP000027153"/>
    </source>
</evidence>
<organism evidence="1 2">
    <name type="scientific">Candidatus Methanoperedens nitratireducens</name>
    <dbReference type="NCBI Taxonomy" id="1392998"/>
    <lineage>
        <taxon>Archaea</taxon>
        <taxon>Methanobacteriati</taxon>
        <taxon>Methanobacteriota</taxon>
        <taxon>Stenosarchaea group</taxon>
        <taxon>Methanomicrobia</taxon>
        <taxon>Methanosarcinales</taxon>
        <taxon>ANME-2 cluster</taxon>
        <taxon>Candidatus Methanoperedentaceae</taxon>
        <taxon>Candidatus Methanoperedens</taxon>
    </lineage>
</organism>